<feature type="transmembrane region" description="Helical" evidence="1">
    <location>
        <begin position="183"/>
        <end position="204"/>
    </location>
</feature>
<feature type="transmembrane region" description="Helical" evidence="1">
    <location>
        <begin position="64"/>
        <end position="85"/>
    </location>
</feature>
<organism evidence="2 3">
    <name type="scientific">Plectosphaerella plurivora</name>
    <dbReference type="NCBI Taxonomy" id="936078"/>
    <lineage>
        <taxon>Eukaryota</taxon>
        <taxon>Fungi</taxon>
        <taxon>Dikarya</taxon>
        <taxon>Ascomycota</taxon>
        <taxon>Pezizomycotina</taxon>
        <taxon>Sordariomycetes</taxon>
        <taxon>Hypocreomycetidae</taxon>
        <taxon>Glomerellales</taxon>
        <taxon>Plectosphaerellaceae</taxon>
        <taxon>Plectosphaerella</taxon>
    </lineage>
</organism>
<protein>
    <recommendedName>
        <fullName evidence="4">Integral membrane protein</fullName>
    </recommendedName>
</protein>
<reference evidence="2" key="1">
    <citation type="journal article" date="2021" name="Nat. Commun.">
        <title>Genetic determinants of endophytism in the Arabidopsis root mycobiome.</title>
        <authorList>
            <person name="Mesny F."/>
            <person name="Miyauchi S."/>
            <person name="Thiergart T."/>
            <person name="Pickel B."/>
            <person name="Atanasova L."/>
            <person name="Karlsson M."/>
            <person name="Huettel B."/>
            <person name="Barry K.W."/>
            <person name="Haridas S."/>
            <person name="Chen C."/>
            <person name="Bauer D."/>
            <person name="Andreopoulos W."/>
            <person name="Pangilinan J."/>
            <person name="LaButti K."/>
            <person name="Riley R."/>
            <person name="Lipzen A."/>
            <person name="Clum A."/>
            <person name="Drula E."/>
            <person name="Henrissat B."/>
            <person name="Kohler A."/>
            <person name="Grigoriev I.V."/>
            <person name="Martin F.M."/>
            <person name="Hacquard S."/>
        </authorList>
    </citation>
    <scope>NUCLEOTIDE SEQUENCE</scope>
    <source>
        <strain evidence="2">MPI-SDFR-AT-0117</strain>
    </source>
</reference>
<proteinExistence type="predicted"/>
<sequence length="261" mass="29880">MMLGFFIASAIFAGLKATRQTYWILQRLKGRPPTYIIMVWVSWSCGVTQSSINYAYLRGRIEPSFWLFFFQVLIWYAQIQLLMLIMVNRVSLIMYNPVAERRLKIGVFLIITLLNMGVMLTWIPAQLQISQGFITAVGIYHWIEKSLFTIVDAALNCLFIYLVRTKLVNPGLTRYRHLYRFNVAMVFVSLSLDVTVIGMVATGYPEIFVGFRALSAMLKLHIEMTIADFIAKILKASRMDDNTGEMNFTPDSGPPDSDVEE</sequence>
<dbReference type="PANTHER" id="PTHR35179:SF1">
    <property type="entry name" value="INTEGRAL MEMBRANE PROTEIN"/>
    <property type="match status" value="1"/>
</dbReference>
<keyword evidence="1" id="KW-1133">Transmembrane helix</keyword>
<keyword evidence="1" id="KW-0472">Membrane</keyword>
<evidence type="ECO:0000313" key="3">
    <source>
        <dbReference type="Proteomes" id="UP000770015"/>
    </source>
</evidence>
<evidence type="ECO:0000256" key="1">
    <source>
        <dbReference type="SAM" id="Phobius"/>
    </source>
</evidence>
<evidence type="ECO:0008006" key="4">
    <source>
        <dbReference type="Google" id="ProtNLM"/>
    </source>
</evidence>
<keyword evidence="3" id="KW-1185">Reference proteome</keyword>
<gene>
    <name evidence="2" type="ORF">F5X68DRAFT_247730</name>
</gene>
<feature type="transmembrane region" description="Helical" evidence="1">
    <location>
        <begin position="146"/>
        <end position="163"/>
    </location>
</feature>
<accession>A0A9P8VJR8</accession>
<dbReference type="EMBL" id="JAGSXJ010000003">
    <property type="protein sequence ID" value="KAH6693463.1"/>
    <property type="molecule type" value="Genomic_DNA"/>
</dbReference>
<name>A0A9P8VJR8_9PEZI</name>
<dbReference type="Proteomes" id="UP000770015">
    <property type="component" value="Unassembled WGS sequence"/>
</dbReference>
<dbReference type="AlphaFoldDB" id="A0A9P8VJR8"/>
<evidence type="ECO:0000313" key="2">
    <source>
        <dbReference type="EMBL" id="KAH6693463.1"/>
    </source>
</evidence>
<dbReference type="OrthoDB" id="16820at2759"/>
<dbReference type="PANTHER" id="PTHR35179">
    <property type="entry name" value="PROTEIN CBG02620"/>
    <property type="match status" value="1"/>
</dbReference>
<keyword evidence="1" id="KW-0812">Transmembrane</keyword>
<comment type="caution">
    <text evidence="2">The sequence shown here is derived from an EMBL/GenBank/DDBJ whole genome shotgun (WGS) entry which is preliminary data.</text>
</comment>
<feature type="transmembrane region" description="Helical" evidence="1">
    <location>
        <begin position="105"/>
        <end position="125"/>
    </location>
</feature>